<accession>A0ABU9JHE5</accession>
<evidence type="ECO:0000313" key="2">
    <source>
        <dbReference type="EMBL" id="MEL3952272.1"/>
    </source>
</evidence>
<dbReference type="EMBL" id="JBBYHY010000001">
    <property type="protein sequence ID" value="MEL3952272.1"/>
    <property type="molecule type" value="Genomic_DNA"/>
</dbReference>
<dbReference type="RefSeq" id="WP_341986512.1">
    <property type="nucleotide sequence ID" value="NZ_JBBYHY010000001.1"/>
</dbReference>
<reference evidence="2 3" key="1">
    <citation type="submission" date="2024-04" db="EMBL/GenBank/DDBJ databases">
        <title>Bacterial endophytes with biocontrol capabilities against important plant pathogens.</title>
        <authorList>
            <person name="Alayande K.A."/>
        </authorList>
    </citation>
    <scope>NUCLEOTIDE SEQUENCE [LARGE SCALE GENOMIC DNA]</scope>
    <source>
        <strain evidence="2 3">KV22</strain>
    </source>
</reference>
<sequence>MSASGLLLRVVVMLSLLLNGLNVAMAGPMALALAELATASRAAPPCHGDAPAAALPHDHHAMPGAASGVQAPHDGDHCKIKDCLRSCAQQPSLTAQVAWLATPPPLSLAPLPAAHPSQPTPPLDRITRPPIA</sequence>
<name>A0ABU9JHE5_9GAMM</name>
<dbReference type="Proteomes" id="UP001455088">
    <property type="component" value="Unassembled WGS sequence"/>
</dbReference>
<gene>
    <name evidence="2" type="ORF">AAE039_01675</name>
</gene>
<dbReference type="NCBIfam" id="NF033807">
    <property type="entry name" value="CopL_fam"/>
    <property type="match status" value="1"/>
</dbReference>
<proteinExistence type="predicted"/>
<feature type="region of interest" description="Disordered" evidence="1">
    <location>
        <begin position="48"/>
        <end position="73"/>
    </location>
</feature>
<organism evidence="2 3">
    <name type="scientific">Stenotrophomonas bentonitica</name>
    <dbReference type="NCBI Taxonomy" id="1450134"/>
    <lineage>
        <taxon>Bacteria</taxon>
        <taxon>Pseudomonadati</taxon>
        <taxon>Pseudomonadota</taxon>
        <taxon>Gammaproteobacteria</taxon>
        <taxon>Lysobacterales</taxon>
        <taxon>Lysobacteraceae</taxon>
        <taxon>Stenotrophomonas</taxon>
    </lineage>
</organism>
<protein>
    <submittedName>
        <fullName evidence="2">CopL family metal-binding regulatory protein</fullName>
    </submittedName>
</protein>
<evidence type="ECO:0000313" key="3">
    <source>
        <dbReference type="Proteomes" id="UP001455088"/>
    </source>
</evidence>
<comment type="caution">
    <text evidence="2">The sequence shown here is derived from an EMBL/GenBank/DDBJ whole genome shotgun (WGS) entry which is preliminary data.</text>
</comment>
<feature type="region of interest" description="Disordered" evidence="1">
    <location>
        <begin position="108"/>
        <end position="132"/>
    </location>
</feature>
<dbReference type="InterPro" id="IPR048034">
    <property type="entry name" value="CopL-like"/>
</dbReference>
<feature type="compositionally biased region" description="Low complexity" evidence="1">
    <location>
        <begin position="108"/>
        <end position="117"/>
    </location>
</feature>
<keyword evidence="3" id="KW-1185">Reference proteome</keyword>
<evidence type="ECO:0000256" key="1">
    <source>
        <dbReference type="SAM" id="MobiDB-lite"/>
    </source>
</evidence>